<protein>
    <submittedName>
        <fullName evidence="1">Uncharacterized protein</fullName>
    </submittedName>
</protein>
<sequence>MMYSSCVLTLVILLVRSTHSFLWEIVVSEITRLDFYYNGTITHTENIPFANYITSVSYDPVHYRVFFADFIDPGISISSYDLTSGKIKKIVTRESYGYYARVVYDPITQVLFWNQHRSIYSFSSNPASPDKILDGNLLATLDHSCNDIAMDSCGGYIYWITDDDIGRMRLDGSESEVLVDSMAGWHYSLAIDLQSQKIYWTETIYAIGGYQMSIESTNFRGKNRTTLYKTLNYSDSDALAISKNFIYFMNNNQLRIWQLPKNASERIEKTQFAIASSNCMYCQRIATYYTLEEQIQGVKSCENVQYLIQNNSKPESTVSICYNYCLNGNCSVSAEGLPNCSCKAGYSGKRCEEKACNGYCLNGGVCSLSKADEPVCQCSTDYYGDRCEIPICQDYCLQGNCSISADGEPKCSCVAGYSGERCEVYACQDYCLNGGVCSLNEEGEPVCQCSADYDGERCEVTASTDKCSGAEGPNKFSDADTSEENKVNACHQYCLNGGVCSLDEKREPVCRCPADYEGERCDVPAFLIKCFLYAYKSREEPVALNKAMESTCASNVV</sequence>
<accession>A0ACC2Q4N8</accession>
<keyword evidence="2" id="KW-1185">Reference proteome</keyword>
<evidence type="ECO:0000313" key="1">
    <source>
        <dbReference type="EMBL" id="KAJ8708140.1"/>
    </source>
</evidence>
<proteinExistence type="predicted"/>
<evidence type="ECO:0000313" key="2">
    <source>
        <dbReference type="Proteomes" id="UP001231649"/>
    </source>
</evidence>
<reference evidence="1" key="1">
    <citation type="submission" date="2023-03" db="EMBL/GenBank/DDBJ databases">
        <title>Chromosome-level genomes of two armyworms, Mythimna separata and Mythimna loreyi, provide insights into the biosynthesis and reception of sex pheromones.</title>
        <authorList>
            <person name="Zhao H."/>
        </authorList>
    </citation>
    <scope>NUCLEOTIDE SEQUENCE</scope>
    <source>
        <strain evidence="1">BeijingLab</strain>
    </source>
</reference>
<comment type="caution">
    <text evidence="1">The sequence shown here is derived from an EMBL/GenBank/DDBJ whole genome shotgun (WGS) entry which is preliminary data.</text>
</comment>
<organism evidence="1 2">
    <name type="scientific">Mythimna loreyi</name>
    <dbReference type="NCBI Taxonomy" id="667449"/>
    <lineage>
        <taxon>Eukaryota</taxon>
        <taxon>Metazoa</taxon>
        <taxon>Ecdysozoa</taxon>
        <taxon>Arthropoda</taxon>
        <taxon>Hexapoda</taxon>
        <taxon>Insecta</taxon>
        <taxon>Pterygota</taxon>
        <taxon>Neoptera</taxon>
        <taxon>Endopterygota</taxon>
        <taxon>Lepidoptera</taxon>
        <taxon>Glossata</taxon>
        <taxon>Ditrysia</taxon>
        <taxon>Noctuoidea</taxon>
        <taxon>Noctuidae</taxon>
        <taxon>Noctuinae</taxon>
        <taxon>Hadenini</taxon>
        <taxon>Mythimna</taxon>
    </lineage>
</organism>
<dbReference type="EMBL" id="CM056802">
    <property type="protein sequence ID" value="KAJ8708140.1"/>
    <property type="molecule type" value="Genomic_DNA"/>
</dbReference>
<dbReference type="Proteomes" id="UP001231649">
    <property type="component" value="Chromosome 26"/>
</dbReference>
<name>A0ACC2Q4N8_9NEOP</name>
<gene>
    <name evidence="1" type="ORF">PYW08_010506</name>
</gene>